<keyword evidence="3" id="KW-1185">Reference proteome</keyword>
<proteinExistence type="predicted"/>
<evidence type="ECO:0000313" key="3">
    <source>
        <dbReference type="Proteomes" id="UP000029387"/>
    </source>
</evidence>
<evidence type="ECO:0000313" key="2">
    <source>
        <dbReference type="EMBL" id="KFM18870.1"/>
    </source>
</evidence>
<dbReference type="PATRIC" id="fig|1502295.3.peg.863"/>
<evidence type="ECO:0008006" key="4">
    <source>
        <dbReference type="Google" id="ProtNLM"/>
    </source>
</evidence>
<name>A0A087RZG6_9ARCH</name>
<reference evidence="2 3" key="1">
    <citation type="submission" date="2014-06" db="EMBL/GenBank/DDBJ databases">
        <authorList>
            <person name="Ngugi D.K."/>
            <person name="Blom J."/>
            <person name="Alam I."/>
            <person name="Rashid M."/>
            <person name="Baalawi W."/>
            <person name="Zhang G."/>
            <person name="Hikmawan T."/>
            <person name="Guan Y."/>
            <person name="Antunes A."/>
            <person name="Siam R."/>
            <person name="El-Dorry H."/>
            <person name="Bajic V."/>
            <person name="Stingl U."/>
        </authorList>
    </citation>
    <scope>NUCLEOTIDE SEQUENCE [LARGE SCALE GENOMIC DNA]</scope>
    <source>
        <strain evidence="2">SCGC AAA799-P11</strain>
    </source>
</reference>
<evidence type="ECO:0000256" key="1">
    <source>
        <dbReference type="SAM" id="Coils"/>
    </source>
</evidence>
<keyword evidence="1" id="KW-0175">Coiled coil</keyword>
<dbReference type="Proteomes" id="UP000029387">
    <property type="component" value="Unassembled WGS sequence"/>
</dbReference>
<dbReference type="AlphaFoldDB" id="A0A087RZG6"/>
<dbReference type="EMBL" id="JOSZ01000012">
    <property type="protein sequence ID" value="KFM18870.1"/>
    <property type="molecule type" value="Genomic_DNA"/>
</dbReference>
<organism evidence="2 3">
    <name type="scientific">Marine Group I thaumarchaeote SCGC AAA799-P11</name>
    <dbReference type="NCBI Taxonomy" id="1502295"/>
    <lineage>
        <taxon>Archaea</taxon>
        <taxon>Nitrososphaerota</taxon>
        <taxon>Marine Group I</taxon>
    </lineage>
</organism>
<gene>
    <name evidence="2" type="ORF">AAA799P11_00901</name>
</gene>
<accession>A0A087RZG6</accession>
<feature type="coiled-coil region" evidence="1">
    <location>
        <begin position="74"/>
        <end position="101"/>
    </location>
</feature>
<protein>
    <recommendedName>
        <fullName evidence="4">Peptidase</fullName>
    </recommendedName>
</protein>
<sequence>MKTAITAIAAILLVATSVSLAYAEVPAWVKNNAGWWADGTISDGEFVNAIQHLIKSGLISVSAHSEKPMTSDVSDNTDSKLAELEAELEKCSEITKAYKRLDCEKPIKQAIKIHEYKSGAQQFDLGPITYYWTGLGSEGNEFEITATGQPLLSIRMLAENTSSEIAALNCTSPQICAYDVWDGSKAFKYSGMDFTSGQIVLNPGDAREFNILFGPNIGYGGTEFEYDSSKDYVFRISEDFGSANIPLNLE</sequence>
<comment type="caution">
    <text evidence="2">The sequence shown here is derived from an EMBL/GenBank/DDBJ whole genome shotgun (WGS) entry which is preliminary data.</text>
</comment>